<name>C6LFF9_9FIRM</name>
<keyword evidence="15" id="KW-1185">Reference proteome</keyword>
<evidence type="ECO:0000256" key="2">
    <source>
        <dbReference type="ARBA" id="ARBA00004651"/>
    </source>
</evidence>
<dbReference type="Pfam" id="PF01554">
    <property type="entry name" value="MatE"/>
    <property type="match status" value="2"/>
</dbReference>
<feature type="transmembrane region" description="Helical" evidence="13">
    <location>
        <begin position="211"/>
        <end position="233"/>
    </location>
</feature>
<dbReference type="NCBIfam" id="TIGR00797">
    <property type="entry name" value="matE"/>
    <property type="match status" value="1"/>
</dbReference>
<evidence type="ECO:0000256" key="11">
    <source>
        <dbReference type="ARBA" id="ARBA00023136"/>
    </source>
</evidence>
<accession>C6LFF9</accession>
<proteinExistence type="inferred from homology"/>
<dbReference type="eggNOG" id="COG0534">
    <property type="taxonomic scope" value="Bacteria"/>
</dbReference>
<feature type="transmembrane region" description="Helical" evidence="13">
    <location>
        <begin position="75"/>
        <end position="98"/>
    </location>
</feature>
<dbReference type="PIRSF" id="PIRSF006603">
    <property type="entry name" value="DinF"/>
    <property type="match status" value="1"/>
</dbReference>
<keyword evidence="5" id="KW-0813">Transport</keyword>
<evidence type="ECO:0000256" key="13">
    <source>
        <dbReference type="SAM" id="Phobius"/>
    </source>
</evidence>
<dbReference type="InterPro" id="IPR048279">
    <property type="entry name" value="MdtK-like"/>
</dbReference>
<dbReference type="Proteomes" id="UP000005561">
    <property type="component" value="Unassembled WGS sequence"/>
</dbReference>
<dbReference type="PANTHER" id="PTHR43298">
    <property type="entry name" value="MULTIDRUG RESISTANCE PROTEIN NORM-RELATED"/>
    <property type="match status" value="1"/>
</dbReference>
<dbReference type="RefSeq" id="WP_006862153.1">
    <property type="nucleotide sequence ID" value="NZ_ACCL02000010.1"/>
</dbReference>
<dbReference type="InterPro" id="IPR002528">
    <property type="entry name" value="MATE_fam"/>
</dbReference>
<sequence>MSHHSHHFLHVNIHHQQKQQALLTEGPIPQRIISFALPLFLGNLFQQLYNTADSLIVGNFLGSEALAAVSSSGSLIFLMVGFFNGIALGAGVVTARYFGAKDYQTTQKSIHTTVTFGIICGLLLMLLGIFLAPQILIWMGTPENVLPNSVLYFRVYFCGSLAFVLYNIFVGIMQSVGDSRRPLLYLIISSVTNILLDLLFIAVLGMGVGSAALATILSQFLSAVLCLHHLMHAPEEYRISLKKLGIDRQMLRQIISNGLPSGIQNSIISIANVVVQSNINAFGQMAMAGCGSYSKIEGFGFLPITCFAMALTTFVSQNLGAKKYDRAKKGAYFGIACSVILAELVGITIYLTSPVLISLFNKEEPVIAYGVTQAHTVTLFYFLLAFSHCLAGILRGAGKAIVPMLVMMICWCVIRVTYITVAVRLVPQIQTVFWAYPLTWALSSIVFLIYFLKADWIHGFEKKKAG</sequence>
<keyword evidence="8 13" id="KW-0812">Transmembrane</keyword>
<gene>
    <name evidence="14" type="ORF">BRYFOR_07361</name>
</gene>
<dbReference type="STRING" id="168384.SAMN05660368_02130"/>
<evidence type="ECO:0000313" key="14">
    <source>
        <dbReference type="EMBL" id="EET60544.1"/>
    </source>
</evidence>
<dbReference type="OrthoDB" id="9776324at2"/>
<dbReference type="GO" id="GO:0005886">
    <property type="term" value="C:plasma membrane"/>
    <property type="evidence" value="ECO:0007669"/>
    <property type="project" value="UniProtKB-SubCell"/>
</dbReference>
<dbReference type="EMBL" id="ACCL02000010">
    <property type="protein sequence ID" value="EET60544.1"/>
    <property type="molecule type" value="Genomic_DNA"/>
</dbReference>
<keyword evidence="11 13" id="KW-0472">Membrane</keyword>
<feature type="transmembrane region" description="Helical" evidence="13">
    <location>
        <begin position="110"/>
        <end position="131"/>
    </location>
</feature>
<keyword evidence="7" id="KW-1003">Cell membrane</keyword>
<feature type="transmembrane region" description="Helical" evidence="13">
    <location>
        <begin position="331"/>
        <end position="353"/>
    </location>
</feature>
<feature type="transmembrane region" description="Helical" evidence="13">
    <location>
        <begin position="433"/>
        <end position="452"/>
    </location>
</feature>
<evidence type="ECO:0000256" key="7">
    <source>
        <dbReference type="ARBA" id="ARBA00022475"/>
    </source>
</evidence>
<evidence type="ECO:0000256" key="12">
    <source>
        <dbReference type="ARBA" id="ARBA00031636"/>
    </source>
</evidence>
<dbReference type="GO" id="GO:0042910">
    <property type="term" value="F:xenobiotic transmembrane transporter activity"/>
    <property type="evidence" value="ECO:0007669"/>
    <property type="project" value="InterPro"/>
</dbReference>
<dbReference type="PANTHER" id="PTHR43298:SF2">
    <property type="entry name" value="FMN_FAD EXPORTER YEEO-RELATED"/>
    <property type="match status" value="1"/>
</dbReference>
<feature type="transmembrane region" description="Helical" evidence="13">
    <location>
        <begin position="151"/>
        <end position="171"/>
    </location>
</feature>
<evidence type="ECO:0000256" key="9">
    <source>
        <dbReference type="ARBA" id="ARBA00022989"/>
    </source>
</evidence>
<evidence type="ECO:0000256" key="3">
    <source>
        <dbReference type="ARBA" id="ARBA00010199"/>
    </source>
</evidence>
<evidence type="ECO:0000313" key="15">
    <source>
        <dbReference type="Proteomes" id="UP000005561"/>
    </source>
</evidence>
<comment type="similarity">
    <text evidence="3">Belongs to the multi antimicrobial extrusion (MATE) (TC 2.A.66.1) family.</text>
</comment>
<dbReference type="CDD" id="cd13138">
    <property type="entry name" value="MATE_yoeA_like"/>
    <property type="match status" value="1"/>
</dbReference>
<dbReference type="GO" id="GO:0015297">
    <property type="term" value="F:antiporter activity"/>
    <property type="evidence" value="ECO:0007669"/>
    <property type="project" value="UniProtKB-KW"/>
</dbReference>
<keyword evidence="10" id="KW-0406">Ion transport</keyword>
<organism evidence="14 15">
    <name type="scientific">Marvinbryantia formatexigens DSM 14469</name>
    <dbReference type="NCBI Taxonomy" id="478749"/>
    <lineage>
        <taxon>Bacteria</taxon>
        <taxon>Bacillati</taxon>
        <taxon>Bacillota</taxon>
        <taxon>Clostridia</taxon>
        <taxon>Lachnospirales</taxon>
        <taxon>Lachnospiraceae</taxon>
        <taxon>Marvinbryantia</taxon>
    </lineage>
</organism>
<feature type="transmembrane region" description="Helical" evidence="13">
    <location>
        <begin position="254"/>
        <end position="279"/>
    </location>
</feature>
<keyword evidence="9 13" id="KW-1133">Transmembrane helix</keyword>
<keyword evidence="6" id="KW-0050">Antiport</keyword>
<dbReference type="AlphaFoldDB" id="C6LFF9"/>
<evidence type="ECO:0000256" key="10">
    <source>
        <dbReference type="ARBA" id="ARBA00023065"/>
    </source>
</evidence>
<comment type="caution">
    <text evidence="14">The sequence shown here is derived from an EMBL/GenBank/DDBJ whole genome shotgun (WGS) entry which is preliminary data.</text>
</comment>
<dbReference type="GO" id="GO:0006811">
    <property type="term" value="P:monoatomic ion transport"/>
    <property type="evidence" value="ECO:0007669"/>
    <property type="project" value="UniProtKB-KW"/>
</dbReference>
<feature type="transmembrane region" description="Helical" evidence="13">
    <location>
        <begin position="183"/>
        <end position="205"/>
    </location>
</feature>
<comment type="subcellular location">
    <subcellularLocation>
        <location evidence="2">Cell membrane</location>
        <topology evidence="2">Multi-pass membrane protein</topology>
    </subcellularLocation>
</comment>
<feature type="transmembrane region" description="Helical" evidence="13">
    <location>
        <begin position="373"/>
        <end position="394"/>
    </location>
</feature>
<evidence type="ECO:0000256" key="6">
    <source>
        <dbReference type="ARBA" id="ARBA00022449"/>
    </source>
</evidence>
<dbReference type="InterPro" id="IPR050222">
    <property type="entry name" value="MATE_MdtK"/>
</dbReference>
<evidence type="ECO:0000256" key="5">
    <source>
        <dbReference type="ARBA" id="ARBA00022448"/>
    </source>
</evidence>
<reference evidence="14" key="1">
    <citation type="submission" date="2009-07" db="EMBL/GenBank/DDBJ databases">
        <authorList>
            <person name="Weinstock G."/>
            <person name="Sodergren E."/>
            <person name="Clifton S."/>
            <person name="Fulton L."/>
            <person name="Fulton B."/>
            <person name="Courtney L."/>
            <person name="Fronick C."/>
            <person name="Harrison M."/>
            <person name="Strong C."/>
            <person name="Farmer C."/>
            <person name="Delahaunty K."/>
            <person name="Markovic C."/>
            <person name="Hall O."/>
            <person name="Minx P."/>
            <person name="Tomlinson C."/>
            <person name="Mitreva M."/>
            <person name="Nelson J."/>
            <person name="Hou S."/>
            <person name="Wollam A."/>
            <person name="Pepin K.H."/>
            <person name="Johnson M."/>
            <person name="Bhonagiri V."/>
            <person name="Nash W.E."/>
            <person name="Warren W."/>
            <person name="Chinwalla A."/>
            <person name="Mardis E.R."/>
            <person name="Wilson R.K."/>
        </authorList>
    </citation>
    <scope>NUCLEOTIDE SEQUENCE [LARGE SCALE GENOMIC DNA]</scope>
    <source>
        <strain evidence="14">DSM 14469</strain>
    </source>
</reference>
<evidence type="ECO:0000256" key="1">
    <source>
        <dbReference type="ARBA" id="ARBA00003408"/>
    </source>
</evidence>
<evidence type="ECO:0000256" key="8">
    <source>
        <dbReference type="ARBA" id="ARBA00022692"/>
    </source>
</evidence>
<feature type="transmembrane region" description="Helical" evidence="13">
    <location>
        <begin position="401"/>
        <end position="421"/>
    </location>
</feature>
<evidence type="ECO:0000256" key="4">
    <source>
        <dbReference type="ARBA" id="ARBA00020268"/>
    </source>
</evidence>
<feature type="transmembrane region" description="Helical" evidence="13">
    <location>
        <begin position="299"/>
        <end position="319"/>
    </location>
</feature>
<protein>
    <recommendedName>
        <fullName evidence="4">Probable multidrug resistance protein NorM</fullName>
    </recommendedName>
    <alternativeName>
        <fullName evidence="12">Multidrug-efflux transporter</fullName>
    </alternativeName>
</protein>
<comment type="function">
    <text evidence="1">Multidrug efflux pump.</text>
</comment>